<feature type="region of interest" description="Disordered" evidence="1">
    <location>
        <begin position="132"/>
        <end position="153"/>
    </location>
</feature>
<dbReference type="Proteomes" id="UP001189429">
    <property type="component" value="Unassembled WGS sequence"/>
</dbReference>
<dbReference type="EMBL" id="CAUYUJ010004110">
    <property type="protein sequence ID" value="CAK0808166.1"/>
    <property type="molecule type" value="Genomic_DNA"/>
</dbReference>
<proteinExistence type="predicted"/>
<evidence type="ECO:0000313" key="3">
    <source>
        <dbReference type="Proteomes" id="UP001189429"/>
    </source>
</evidence>
<name>A0ABN9QPP3_9DINO</name>
<feature type="compositionally biased region" description="Basic and acidic residues" evidence="1">
    <location>
        <begin position="132"/>
        <end position="144"/>
    </location>
</feature>
<protein>
    <recommendedName>
        <fullName evidence="4">t-SNARE coiled-coil homology domain-containing protein</fullName>
    </recommendedName>
</protein>
<feature type="non-terminal residue" evidence="2">
    <location>
        <position position="202"/>
    </location>
</feature>
<gene>
    <name evidence="2" type="ORF">PCOR1329_LOCUS13837</name>
</gene>
<evidence type="ECO:0000313" key="2">
    <source>
        <dbReference type="EMBL" id="CAK0808166.1"/>
    </source>
</evidence>
<evidence type="ECO:0000256" key="1">
    <source>
        <dbReference type="SAM" id="MobiDB-lite"/>
    </source>
</evidence>
<accession>A0ABN9QPP3</accession>
<organism evidence="2 3">
    <name type="scientific">Prorocentrum cordatum</name>
    <dbReference type="NCBI Taxonomy" id="2364126"/>
    <lineage>
        <taxon>Eukaryota</taxon>
        <taxon>Sar</taxon>
        <taxon>Alveolata</taxon>
        <taxon>Dinophyceae</taxon>
        <taxon>Prorocentrales</taxon>
        <taxon>Prorocentraceae</taxon>
        <taxon>Prorocentrum</taxon>
    </lineage>
</organism>
<keyword evidence="3" id="KW-1185">Reference proteome</keyword>
<comment type="caution">
    <text evidence="2">The sequence shown here is derived from an EMBL/GenBank/DDBJ whole genome shotgun (WGS) entry which is preliminary data.</text>
</comment>
<reference evidence="2" key="1">
    <citation type="submission" date="2023-10" db="EMBL/GenBank/DDBJ databases">
        <authorList>
            <person name="Chen Y."/>
            <person name="Shah S."/>
            <person name="Dougan E. K."/>
            <person name="Thang M."/>
            <person name="Chan C."/>
        </authorList>
    </citation>
    <scope>NUCLEOTIDE SEQUENCE [LARGE SCALE GENOMIC DNA]</scope>
</reference>
<evidence type="ECO:0008006" key="4">
    <source>
        <dbReference type="Google" id="ProtNLM"/>
    </source>
</evidence>
<sequence>MRPVVHGRSVHSGVCYQGLKPAKGAVKEEQMCPCKKKDAACLLRGQGRSQHGGEAAWQALAPVPKPLLGTEGGPMPIHPGMLRGLRFADAERGNDGGSWGYRRAANSAAAAVANLSRGEAFQVEVRAAQRRPESAKRKAERVDDQVEVENQQQEKQLEEMKALIAGVVMTQQAQGEVIAKVNSTVNEQMTALATIRGEAQEA</sequence>